<gene>
    <name evidence="1" type="ORF">NHX12_029321</name>
</gene>
<dbReference type="Proteomes" id="UP001148018">
    <property type="component" value="Unassembled WGS sequence"/>
</dbReference>
<comment type="caution">
    <text evidence="1">The sequence shown here is derived from an EMBL/GenBank/DDBJ whole genome shotgun (WGS) entry which is preliminary data.</text>
</comment>
<dbReference type="InterPro" id="IPR036116">
    <property type="entry name" value="FN3_sf"/>
</dbReference>
<organism evidence="1 2">
    <name type="scientific">Muraenolepis orangiensis</name>
    <name type="common">Patagonian moray cod</name>
    <dbReference type="NCBI Taxonomy" id="630683"/>
    <lineage>
        <taxon>Eukaryota</taxon>
        <taxon>Metazoa</taxon>
        <taxon>Chordata</taxon>
        <taxon>Craniata</taxon>
        <taxon>Vertebrata</taxon>
        <taxon>Euteleostomi</taxon>
        <taxon>Actinopterygii</taxon>
        <taxon>Neopterygii</taxon>
        <taxon>Teleostei</taxon>
        <taxon>Neoteleostei</taxon>
        <taxon>Acanthomorphata</taxon>
        <taxon>Zeiogadaria</taxon>
        <taxon>Gadariae</taxon>
        <taxon>Gadiformes</taxon>
        <taxon>Muraenolepidoidei</taxon>
        <taxon>Muraenolepididae</taxon>
        <taxon>Muraenolepis</taxon>
    </lineage>
</organism>
<dbReference type="SUPFAM" id="SSF49265">
    <property type="entry name" value="Fibronectin type III"/>
    <property type="match status" value="1"/>
</dbReference>
<reference evidence="1" key="1">
    <citation type="submission" date="2022-07" db="EMBL/GenBank/DDBJ databases">
        <title>Chromosome-level genome of Muraenolepis orangiensis.</title>
        <authorList>
            <person name="Kim J."/>
        </authorList>
    </citation>
    <scope>NUCLEOTIDE SEQUENCE</scope>
    <source>
        <strain evidence="1">KU_S4_2022</strain>
        <tissue evidence="1">Muscle</tissue>
    </source>
</reference>
<sequence>MPIRMFPSQLVMLKGTSPMICCVPPPGANITRMLLNKKQYPMMDIGDGVKAIKADHLTVPEGIFKKFPLNPENPGKSSFVCDEALCQFPVVTDLEVYHISLRVSNPLGTQSARLSFNISDRVFPVVKLESISRGVTEVTVSWITEECRSPLDLLCQVALDGHESPAMHVPGSAREDIFWAYEIQWSQAGENRTKRTYIRQRQAEISIGPGRCGFRVQAALQTGSSIPGYITVPPVNAGEQTVLEQRRKFSDRLSWTSEDSVTCGYTVEWYSLESALQWRKLPRGNTSLHLNPRDFKAGHRYTFNVSGCTEEGYKLMEIQTGYFLELSESSAGSHVCKLVQFTRTKAAF</sequence>
<evidence type="ECO:0000313" key="2">
    <source>
        <dbReference type="Proteomes" id="UP001148018"/>
    </source>
</evidence>
<dbReference type="EMBL" id="JANIIK010000044">
    <property type="protein sequence ID" value="KAJ3604581.1"/>
    <property type="molecule type" value="Genomic_DNA"/>
</dbReference>
<dbReference type="Gene3D" id="2.60.40.10">
    <property type="entry name" value="Immunoglobulins"/>
    <property type="match status" value="2"/>
</dbReference>
<proteinExistence type="predicted"/>
<evidence type="ECO:0000313" key="1">
    <source>
        <dbReference type="EMBL" id="KAJ3604581.1"/>
    </source>
</evidence>
<dbReference type="OrthoDB" id="6382334at2759"/>
<keyword evidence="2" id="KW-1185">Reference proteome</keyword>
<name>A0A9Q0ED33_9TELE</name>
<accession>A0A9Q0ED33</accession>
<dbReference type="AlphaFoldDB" id="A0A9Q0ED33"/>
<protein>
    <submittedName>
        <fullName evidence="1">Uncharacterized protein</fullName>
    </submittedName>
</protein>
<dbReference type="InterPro" id="IPR013783">
    <property type="entry name" value="Ig-like_fold"/>
</dbReference>